<dbReference type="RefSeq" id="WP_209903721.1">
    <property type="nucleotide sequence ID" value="NZ_BAAAJW010000005.1"/>
</dbReference>
<organism evidence="2 3">
    <name type="scientific">Brachybacterium sacelli</name>
    <dbReference type="NCBI Taxonomy" id="173364"/>
    <lineage>
        <taxon>Bacteria</taxon>
        <taxon>Bacillati</taxon>
        <taxon>Actinomycetota</taxon>
        <taxon>Actinomycetes</taxon>
        <taxon>Micrococcales</taxon>
        <taxon>Dermabacteraceae</taxon>
        <taxon>Brachybacterium</taxon>
    </lineage>
</organism>
<accession>A0ABS4X3S7</accession>
<keyword evidence="3" id="KW-1185">Reference proteome</keyword>
<gene>
    <name evidence="2" type="ORF">JOF43_003111</name>
</gene>
<evidence type="ECO:0000313" key="2">
    <source>
        <dbReference type="EMBL" id="MBP2383122.1"/>
    </source>
</evidence>
<dbReference type="EMBL" id="JAGIOD010000002">
    <property type="protein sequence ID" value="MBP2383122.1"/>
    <property type="molecule type" value="Genomic_DNA"/>
</dbReference>
<feature type="compositionally biased region" description="Basic and acidic residues" evidence="1">
    <location>
        <begin position="1"/>
        <end position="10"/>
    </location>
</feature>
<feature type="region of interest" description="Disordered" evidence="1">
    <location>
        <begin position="1"/>
        <end position="21"/>
    </location>
</feature>
<name>A0ABS4X3S7_9MICO</name>
<sequence>MKVTDTHDTAAGHFDYLDAGPLGTVVPDEGHDNTRDLVDLVSASVPGPEAGEHLTARSA</sequence>
<reference evidence="2 3" key="1">
    <citation type="submission" date="2021-03" db="EMBL/GenBank/DDBJ databases">
        <title>Sequencing the genomes of 1000 actinobacteria strains.</title>
        <authorList>
            <person name="Klenk H.-P."/>
        </authorList>
    </citation>
    <scope>NUCLEOTIDE SEQUENCE [LARGE SCALE GENOMIC DNA]</scope>
    <source>
        <strain evidence="2 3">DSM 14566</strain>
    </source>
</reference>
<protein>
    <submittedName>
        <fullName evidence="2">Uncharacterized protein</fullName>
    </submittedName>
</protein>
<comment type="caution">
    <text evidence="2">The sequence shown here is derived from an EMBL/GenBank/DDBJ whole genome shotgun (WGS) entry which is preliminary data.</text>
</comment>
<proteinExistence type="predicted"/>
<evidence type="ECO:0000313" key="3">
    <source>
        <dbReference type="Proteomes" id="UP001519290"/>
    </source>
</evidence>
<evidence type="ECO:0000256" key="1">
    <source>
        <dbReference type="SAM" id="MobiDB-lite"/>
    </source>
</evidence>
<dbReference type="Proteomes" id="UP001519290">
    <property type="component" value="Unassembled WGS sequence"/>
</dbReference>